<dbReference type="InterPro" id="IPR036236">
    <property type="entry name" value="Znf_C2H2_sf"/>
</dbReference>
<dbReference type="Pfam" id="PF25095">
    <property type="entry name" value="C2H2-zf_KIN17"/>
    <property type="match status" value="1"/>
</dbReference>
<dbReference type="Pfam" id="PF25092">
    <property type="entry name" value="SH3_KIN17_C"/>
    <property type="match status" value="1"/>
</dbReference>
<feature type="compositionally biased region" description="Basic and acidic residues" evidence="6">
    <location>
        <begin position="229"/>
        <end position="242"/>
    </location>
</feature>
<organism evidence="8 10">
    <name type="scientific">Mesorhabditis spiculigera</name>
    <dbReference type="NCBI Taxonomy" id="96644"/>
    <lineage>
        <taxon>Eukaryota</taxon>
        <taxon>Metazoa</taxon>
        <taxon>Ecdysozoa</taxon>
        <taxon>Nematoda</taxon>
        <taxon>Chromadorea</taxon>
        <taxon>Rhabditida</taxon>
        <taxon>Rhabditina</taxon>
        <taxon>Rhabditomorpha</taxon>
        <taxon>Rhabditoidea</taxon>
        <taxon>Rhabditidae</taxon>
        <taxon>Mesorhabditinae</taxon>
        <taxon>Mesorhabditis</taxon>
    </lineage>
</organism>
<keyword evidence="3" id="KW-0863">Zinc-finger</keyword>
<dbReference type="InterPro" id="IPR056767">
    <property type="entry name" value="C2H2-Znf_KIN17"/>
</dbReference>
<dbReference type="PANTHER" id="PTHR12805">
    <property type="entry name" value="KIN17 KIN, ANTIGENIC DETERMINANT OF RECA PROTEIN HOMOLOG"/>
    <property type="match status" value="1"/>
</dbReference>
<evidence type="ECO:0000256" key="3">
    <source>
        <dbReference type="ARBA" id="ARBA00022771"/>
    </source>
</evidence>
<dbReference type="EMBL" id="CATQJA010001988">
    <property type="protein sequence ID" value="CAJ0569242.1"/>
    <property type="molecule type" value="Genomic_DNA"/>
</dbReference>
<evidence type="ECO:0000256" key="5">
    <source>
        <dbReference type="SAM" id="Coils"/>
    </source>
</evidence>
<dbReference type="AlphaFoldDB" id="A0AA36CHP5"/>
<dbReference type="CDD" id="cd13155">
    <property type="entry name" value="KOW_KIN17"/>
    <property type="match status" value="1"/>
</dbReference>
<dbReference type="InterPro" id="IPR041330">
    <property type="entry name" value="KN17_SH3"/>
</dbReference>
<dbReference type="SMART" id="SM01253">
    <property type="entry name" value="Kin17_mid"/>
    <property type="match status" value="1"/>
</dbReference>
<dbReference type="Pfam" id="PF10357">
    <property type="entry name" value="WH_KIN17"/>
    <property type="match status" value="1"/>
</dbReference>
<dbReference type="EMBL" id="CATQJA010002474">
    <property type="protein sequence ID" value="CAJ0570791.1"/>
    <property type="molecule type" value="Genomic_DNA"/>
</dbReference>
<protein>
    <recommendedName>
        <fullName evidence="7">C2H2-type domain-containing protein</fullName>
    </recommendedName>
</protein>
<dbReference type="GO" id="GO:0003690">
    <property type="term" value="F:double-stranded DNA binding"/>
    <property type="evidence" value="ECO:0007669"/>
    <property type="project" value="TreeGrafter"/>
</dbReference>
<dbReference type="GO" id="GO:0008270">
    <property type="term" value="F:zinc ion binding"/>
    <property type="evidence" value="ECO:0007669"/>
    <property type="project" value="UniProtKB-KW"/>
</dbReference>
<dbReference type="GO" id="GO:0006974">
    <property type="term" value="P:DNA damage response"/>
    <property type="evidence" value="ECO:0007669"/>
    <property type="project" value="TreeGrafter"/>
</dbReference>
<accession>A0AA36CHP5</accession>
<dbReference type="GO" id="GO:0005634">
    <property type="term" value="C:nucleus"/>
    <property type="evidence" value="ECO:0007669"/>
    <property type="project" value="TreeGrafter"/>
</dbReference>
<evidence type="ECO:0000259" key="7">
    <source>
        <dbReference type="PROSITE" id="PS00028"/>
    </source>
</evidence>
<comment type="similarity">
    <text evidence="1">Belongs to the KIN17 family.</text>
</comment>
<feature type="non-terminal residue" evidence="8">
    <location>
        <position position="1"/>
    </location>
</feature>
<dbReference type="Gene3D" id="2.30.30.30">
    <property type="match status" value="1"/>
</dbReference>
<evidence type="ECO:0000313" key="8">
    <source>
        <dbReference type="EMBL" id="CAJ0569242.1"/>
    </source>
</evidence>
<feature type="coiled-coil region" evidence="5">
    <location>
        <begin position="147"/>
        <end position="181"/>
    </location>
</feature>
<evidence type="ECO:0000256" key="2">
    <source>
        <dbReference type="ARBA" id="ARBA00022723"/>
    </source>
</evidence>
<dbReference type="Gene3D" id="1.10.10.2030">
    <property type="entry name" value="DNA/RNA-binding protein Kin17, conserved domain"/>
    <property type="match status" value="1"/>
</dbReference>
<feature type="compositionally biased region" description="Basic and acidic residues" evidence="6">
    <location>
        <begin position="261"/>
        <end position="272"/>
    </location>
</feature>
<dbReference type="SUPFAM" id="SSF57667">
    <property type="entry name" value="beta-beta-alpha zinc fingers"/>
    <property type="match status" value="1"/>
</dbReference>
<dbReference type="Proteomes" id="UP001177023">
    <property type="component" value="Unassembled WGS sequence"/>
</dbReference>
<dbReference type="InterPro" id="IPR013087">
    <property type="entry name" value="Znf_C2H2_type"/>
</dbReference>
<evidence type="ECO:0000256" key="6">
    <source>
        <dbReference type="SAM" id="MobiDB-lite"/>
    </source>
</evidence>
<name>A0AA36CHP5_9BILA</name>
<dbReference type="PANTHER" id="PTHR12805:SF0">
    <property type="entry name" value="DNA_RNA-BINDING PROTEIN KIN17"/>
    <property type="match status" value="1"/>
</dbReference>
<feature type="region of interest" description="Disordered" evidence="6">
    <location>
        <begin position="229"/>
        <end position="272"/>
    </location>
</feature>
<dbReference type="InterPro" id="IPR041995">
    <property type="entry name" value="KOW_KIN17"/>
</dbReference>
<evidence type="ECO:0000256" key="1">
    <source>
        <dbReference type="ARBA" id="ARBA00008517"/>
    </source>
</evidence>
<keyword evidence="4" id="KW-0862">Zinc</keyword>
<keyword evidence="2" id="KW-0479">Metal-binding</keyword>
<evidence type="ECO:0000313" key="9">
    <source>
        <dbReference type="EMBL" id="CAJ0570791.1"/>
    </source>
</evidence>
<evidence type="ECO:0000313" key="10">
    <source>
        <dbReference type="Proteomes" id="UP001177023"/>
    </source>
</evidence>
<dbReference type="InterPro" id="IPR014722">
    <property type="entry name" value="Rib_uL2_dom2"/>
</dbReference>
<dbReference type="Pfam" id="PF18131">
    <property type="entry name" value="KN17_SH3"/>
    <property type="match status" value="1"/>
</dbReference>
<dbReference type="InterPro" id="IPR037321">
    <property type="entry name" value="KIN17-like"/>
</dbReference>
<dbReference type="FunFam" id="2.30.30.30:FF:000021">
    <property type="entry name" value="DNA/RNA-binding protein KIN17, putative"/>
    <property type="match status" value="1"/>
</dbReference>
<evidence type="ECO:0000256" key="4">
    <source>
        <dbReference type="ARBA" id="ARBA00022833"/>
    </source>
</evidence>
<feature type="compositionally biased region" description="Basic residues" evidence="6">
    <location>
        <begin position="243"/>
        <end position="253"/>
    </location>
</feature>
<comment type="caution">
    <text evidence="8">The sequence shown here is derived from an EMBL/GenBank/DDBJ whole genome shotgun (WGS) entry which is preliminary data.</text>
</comment>
<dbReference type="GO" id="GO:0006260">
    <property type="term" value="P:DNA replication"/>
    <property type="evidence" value="ECO:0007669"/>
    <property type="project" value="TreeGrafter"/>
</dbReference>
<gene>
    <name evidence="8" type="ORF">MSPICULIGERA_LOCUS7730</name>
    <name evidence="9" type="ORF">MSPICULIGERA_LOCUS9227</name>
</gene>
<proteinExistence type="inferred from homology"/>
<dbReference type="InterPro" id="IPR038254">
    <property type="entry name" value="KIN17_WH-like_sf"/>
</dbReference>
<keyword evidence="10" id="KW-1185">Reference proteome</keyword>
<feature type="domain" description="C2H2-type" evidence="7">
    <location>
        <begin position="28"/>
        <end position="50"/>
    </location>
</feature>
<dbReference type="PROSITE" id="PS00028">
    <property type="entry name" value="ZINC_FINGER_C2H2_1"/>
    <property type="match status" value="1"/>
</dbReference>
<sequence length="402" mass="46706">MGKHEKGTPKEIANRSKIKGMQKLKFYCEMCQKQCRDANGFKCHLTSEAHQRQLLLFAENSDRYISEFSGEFLRGFMQILKSQYGTRRVRANEVYQSYIKDRNHIHMNSTMWHTLTGLVQWLGNKEKCKIDLGDKGWYIQYIDHESENRKQDEEKKVKQELDDEQKQQDIIEAQINRAREVHGEQEYTESTELVRNEDEKIELALNLNKKPTLEALQKPFVQLGANALERARVKKEQPEDRWGRRRSRSRSRSPHGPSTSRGKERTKKSALDEIKEMEERRKEKANRKDYWLCPGIVVKIVTKKLGEDYYKAKGTVRELVDDYTAKVKVDDVVLKLDQAHVETVIPQVGREMMIVNGAYRGSKATLLEIDQEAFAVHLKLSSGLCKGREITVPYEDASKLAA</sequence>
<dbReference type="FunFam" id="1.10.10.2030:FF:000001">
    <property type="entry name" value="DNA/RNA-binding protein KIN17, putative"/>
    <property type="match status" value="1"/>
</dbReference>
<keyword evidence="5" id="KW-0175">Coiled coil</keyword>
<dbReference type="InterPro" id="IPR019447">
    <property type="entry name" value="DNA/RNA-bd_Kin17_WH-like_dom"/>
</dbReference>
<reference evidence="8" key="1">
    <citation type="submission" date="2023-06" db="EMBL/GenBank/DDBJ databases">
        <authorList>
            <person name="Delattre M."/>
        </authorList>
    </citation>
    <scope>NUCLEOTIDE SEQUENCE</scope>
    <source>
        <strain evidence="8">AF72</strain>
    </source>
</reference>
<dbReference type="Gene3D" id="2.30.30.140">
    <property type="match status" value="1"/>
</dbReference>